<sequence>MSCAFEVSSGCFSTLWSDCGAPSAAPQTQGPRVSNRVVERRVSSSASNKHGLGYPQGQACCSADFPRLREYVFPHSAAPSVCALCRPRLRLVLAREEDSY</sequence>
<gene>
    <name evidence="1" type="ORF">OH76DRAFT_1184561</name>
</gene>
<protein>
    <submittedName>
        <fullName evidence="1">Uncharacterized protein</fullName>
    </submittedName>
</protein>
<accession>A0A371CU43</accession>
<name>A0A371CU43_9APHY</name>
<dbReference type="Proteomes" id="UP000256964">
    <property type="component" value="Unassembled WGS sequence"/>
</dbReference>
<evidence type="ECO:0000313" key="1">
    <source>
        <dbReference type="EMBL" id="RDX43770.1"/>
    </source>
</evidence>
<organism evidence="1 2">
    <name type="scientific">Lentinus brumalis</name>
    <dbReference type="NCBI Taxonomy" id="2498619"/>
    <lineage>
        <taxon>Eukaryota</taxon>
        <taxon>Fungi</taxon>
        <taxon>Dikarya</taxon>
        <taxon>Basidiomycota</taxon>
        <taxon>Agaricomycotina</taxon>
        <taxon>Agaricomycetes</taxon>
        <taxon>Polyporales</taxon>
        <taxon>Polyporaceae</taxon>
        <taxon>Lentinus</taxon>
    </lineage>
</organism>
<keyword evidence="2" id="KW-1185">Reference proteome</keyword>
<dbReference type="EMBL" id="KZ857460">
    <property type="protein sequence ID" value="RDX43770.1"/>
    <property type="molecule type" value="Genomic_DNA"/>
</dbReference>
<proteinExistence type="predicted"/>
<evidence type="ECO:0000313" key="2">
    <source>
        <dbReference type="Proteomes" id="UP000256964"/>
    </source>
</evidence>
<dbReference type="AlphaFoldDB" id="A0A371CU43"/>
<reference evidence="1 2" key="1">
    <citation type="journal article" date="2018" name="Biotechnol. Biofuels">
        <title>Integrative visual omics of the white-rot fungus Polyporus brumalis exposes the biotechnological potential of its oxidative enzymes for delignifying raw plant biomass.</title>
        <authorList>
            <person name="Miyauchi S."/>
            <person name="Rancon A."/>
            <person name="Drula E."/>
            <person name="Hage H."/>
            <person name="Chaduli D."/>
            <person name="Favel A."/>
            <person name="Grisel S."/>
            <person name="Henrissat B."/>
            <person name="Herpoel-Gimbert I."/>
            <person name="Ruiz-Duenas F.J."/>
            <person name="Chevret D."/>
            <person name="Hainaut M."/>
            <person name="Lin J."/>
            <person name="Wang M."/>
            <person name="Pangilinan J."/>
            <person name="Lipzen A."/>
            <person name="Lesage-Meessen L."/>
            <person name="Navarro D."/>
            <person name="Riley R."/>
            <person name="Grigoriev I.V."/>
            <person name="Zhou S."/>
            <person name="Raouche S."/>
            <person name="Rosso M.N."/>
        </authorList>
    </citation>
    <scope>NUCLEOTIDE SEQUENCE [LARGE SCALE GENOMIC DNA]</scope>
    <source>
        <strain evidence="1 2">BRFM 1820</strain>
    </source>
</reference>